<name>A0A9Q1IK70_SYNKA</name>
<dbReference type="AlphaFoldDB" id="A0A9Q1IK70"/>
<comment type="caution">
    <text evidence="2">The sequence shown here is derived from an EMBL/GenBank/DDBJ whole genome shotgun (WGS) entry which is preliminary data.</text>
</comment>
<evidence type="ECO:0000313" key="2">
    <source>
        <dbReference type="EMBL" id="KAJ8342494.1"/>
    </source>
</evidence>
<evidence type="ECO:0000313" key="3">
    <source>
        <dbReference type="Proteomes" id="UP001152622"/>
    </source>
</evidence>
<accession>A0A9Q1IK70</accession>
<dbReference type="EMBL" id="JAINUF010000014">
    <property type="protein sequence ID" value="KAJ8342494.1"/>
    <property type="molecule type" value="Genomic_DNA"/>
</dbReference>
<protein>
    <submittedName>
        <fullName evidence="2">Uncharacterized protein</fullName>
    </submittedName>
</protein>
<feature type="compositionally biased region" description="Polar residues" evidence="1">
    <location>
        <begin position="124"/>
        <end position="142"/>
    </location>
</feature>
<sequence length="168" mass="18354">MCTPAVVESGKQTSDAAGFQALSSRVNTGVLTWHNRSLGYPCLPFVMMPYPALGPQAHFSLAHRRTQARVEMSIRILKAWLQSLRGLRVSAERCQCSKWPPCRKVHALLTLMLSLLGDIPNGNRFATSQPGQGSDLNLQPLSTPGRDRSGIPHRSPGGVAERLSAREL</sequence>
<organism evidence="2 3">
    <name type="scientific">Synaphobranchus kaupii</name>
    <name type="common">Kaup's arrowtooth eel</name>
    <dbReference type="NCBI Taxonomy" id="118154"/>
    <lineage>
        <taxon>Eukaryota</taxon>
        <taxon>Metazoa</taxon>
        <taxon>Chordata</taxon>
        <taxon>Craniata</taxon>
        <taxon>Vertebrata</taxon>
        <taxon>Euteleostomi</taxon>
        <taxon>Actinopterygii</taxon>
        <taxon>Neopterygii</taxon>
        <taxon>Teleostei</taxon>
        <taxon>Anguilliformes</taxon>
        <taxon>Synaphobranchidae</taxon>
        <taxon>Synaphobranchus</taxon>
    </lineage>
</organism>
<feature type="region of interest" description="Disordered" evidence="1">
    <location>
        <begin position="124"/>
        <end position="168"/>
    </location>
</feature>
<proteinExistence type="predicted"/>
<gene>
    <name evidence="2" type="ORF">SKAU_G00324220</name>
</gene>
<dbReference type="Proteomes" id="UP001152622">
    <property type="component" value="Chromosome 14"/>
</dbReference>
<evidence type="ECO:0000256" key="1">
    <source>
        <dbReference type="SAM" id="MobiDB-lite"/>
    </source>
</evidence>
<keyword evidence="3" id="KW-1185">Reference proteome</keyword>
<reference evidence="2" key="1">
    <citation type="journal article" date="2023" name="Science">
        <title>Genome structures resolve the early diversification of teleost fishes.</title>
        <authorList>
            <person name="Parey E."/>
            <person name="Louis A."/>
            <person name="Montfort J."/>
            <person name="Bouchez O."/>
            <person name="Roques C."/>
            <person name="Iampietro C."/>
            <person name="Lluch J."/>
            <person name="Castinel A."/>
            <person name="Donnadieu C."/>
            <person name="Desvignes T."/>
            <person name="Floi Bucao C."/>
            <person name="Jouanno E."/>
            <person name="Wen M."/>
            <person name="Mejri S."/>
            <person name="Dirks R."/>
            <person name="Jansen H."/>
            <person name="Henkel C."/>
            <person name="Chen W.J."/>
            <person name="Zahm M."/>
            <person name="Cabau C."/>
            <person name="Klopp C."/>
            <person name="Thompson A.W."/>
            <person name="Robinson-Rechavi M."/>
            <person name="Braasch I."/>
            <person name="Lecointre G."/>
            <person name="Bobe J."/>
            <person name="Postlethwait J.H."/>
            <person name="Berthelot C."/>
            <person name="Roest Crollius H."/>
            <person name="Guiguen Y."/>
        </authorList>
    </citation>
    <scope>NUCLEOTIDE SEQUENCE</scope>
    <source>
        <strain evidence="2">WJC10195</strain>
    </source>
</reference>